<dbReference type="HOGENOM" id="CLU_624353_0_0_1"/>
<gene>
    <name evidence="6" type="ORF">BN14_00275</name>
</gene>
<organism evidence="6 7">
    <name type="scientific">Thanatephorus cucumeris (strain AG1-IB / isolate 7/3/14)</name>
    <name type="common">Lettuce bottom rot fungus</name>
    <name type="synonym">Rhizoctonia solani</name>
    <dbReference type="NCBI Taxonomy" id="1108050"/>
    <lineage>
        <taxon>Eukaryota</taxon>
        <taxon>Fungi</taxon>
        <taxon>Dikarya</taxon>
        <taxon>Basidiomycota</taxon>
        <taxon>Agaricomycotina</taxon>
        <taxon>Agaricomycetes</taxon>
        <taxon>Cantharellales</taxon>
        <taxon>Ceratobasidiaceae</taxon>
        <taxon>Rhizoctonia</taxon>
        <taxon>Rhizoctonia solani AG-1</taxon>
    </lineage>
</organism>
<dbReference type="GO" id="GO:0005634">
    <property type="term" value="C:nucleus"/>
    <property type="evidence" value="ECO:0007669"/>
    <property type="project" value="UniProtKB-SubCell"/>
</dbReference>
<evidence type="ECO:0000256" key="3">
    <source>
        <dbReference type="PROSITE-ProRule" id="PRU00176"/>
    </source>
</evidence>
<feature type="compositionally biased region" description="Basic and acidic residues" evidence="4">
    <location>
        <begin position="7"/>
        <end position="57"/>
    </location>
</feature>
<dbReference type="EMBL" id="CAOJ01000325">
    <property type="protein sequence ID" value="CCO26255.1"/>
    <property type="molecule type" value="Genomic_DNA"/>
</dbReference>
<evidence type="ECO:0000313" key="7">
    <source>
        <dbReference type="Proteomes" id="UP000012065"/>
    </source>
</evidence>
<feature type="domain" description="RRM" evidence="5">
    <location>
        <begin position="213"/>
        <end position="306"/>
    </location>
</feature>
<dbReference type="PANTHER" id="PTHR13948">
    <property type="entry name" value="RNA-BINDING PROTEIN"/>
    <property type="match status" value="1"/>
</dbReference>
<dbReference type="GO" id="GO:0003723">
    <property type="term" value="F:RNA binding"/>
    <property type="evidence" value="ECO:0007669"/>
    <property type="project" value="UniProtKB-UniRule"/>
</dbReference>
<dbReference type="AlphaFoldDB" id="M5BJR2"/>
<proteinExistence type="predicted"/>
<dbReference type="PANTHER" id="PTHR13948:SF3">
    <property type="entry name" value="FI21118P1"/>
    <property type="match status" value="1"/>
</dbReference>
<feature type="region of interest" description="Disordered" evidence="4">
    <location>
        <begin position="1"/>
        <end position="92"/>
    </location>
</feature>
<reference evidence="6 7" key="1">
    <citation type="journal article" date="2013" name="J. Biotechnol.">
        <title>Establishment and interpretation of the genome sequence of the phytopathogenic fungus Rhizoctonia solani AG1-IB isolate 7/3/14.</title>
        <authorList>
            <person name="Wibberg D.W."/>
            <person name="Jelonek L.J."/>
            <person name="Rupp O.R."/>
            <person name="Hennig M.H."/>
            <person name="Eikmeyer F.E."/>
            <person name="Goesmann A.G."/>
            <person name="Hartmann A.H."/>
            <person name="Borriss R.B."/>
            <person name="Grosch R.G."/>
            <person name="Puehler A.P."/>
            <person name="Schlueter A.S."/>
        </authorList>
    </citation>
    <scope>NUCLEOTIDE SEQUENCE [LARGE SCALE GENOMIC DNA]</scope>
    <source>
        <strain evidence="7">AG1-IB / isolate 7/3/14</strain>
    </source>
</reference>
<keyword evidence="3" id="KW-0694">RNA-binding</keyword>
<evidence type="ECO:0000256" key="2">
    <source>
        <dbReference type="ARBA" id="ARBA00023242"/>
    </source>
</evidence>
<evidence type="ECO:0000313" key="6">
    <source>
        <dbReference type="EMBL" id="CCO26255.1"/>
    </source>
</evidence>
<evidence type="ECO:0000256" key="4">
    <source>
        <dbReference type="SAM" id="MobiDB-lite"/>
    </source>
</evidence>
<dbReference type="Proteomes" id="UP000012065">
    <property type="component" value="Unassembled WGS sequence"/>
</dbReference>
<keyword evidence="2" id="KW-0539">Nucleus</keyword>
<comment type="subcellular location">
    <subcellularLocation>
        <location evidence="1">Nucleus</location>
    </subcellularLocation>
</comment>
<dbReference type="SUPFAM" id="SSF54928">
    <property type="entry name" value="RNA-binding domain, RBD"/>
    <property type="match status" value="1"/>
</dbReference>
<dbReference type="GO" id="GO:0000398">
    <property type="term" value="P:mRNA splicing, via spliceosome"/>
    <property type="evidence" value="ECO:0007669"/>
    <property type="project" value="TreeGrafter"/>
</dbReference>
<feature type="compositionally biased region" description="Polar residues" evidence="4">
    <location>
        <begin position="403"/>
        <end position="418"/>
    </location>
</feature>
<comment type="caution">
    <text evidence="6">The sequence shown here is derived from an EMBL/GenBank/DDBJ whole genome shotgun (WGS) entry which is preliminary data.</text>
</comment>
<sequence>MGYNDGQWREGHGWRDDKGGRGKWRDDGSERWDNQGDSKRRRTDHHDARDDRAHVHGGDSNQSWDHGGYYEDYNPDEYPRDDGAYDRGKRDRGRMVPSELSAHVIFLGLDQEFNEADVSALAIFLQYTLMSLCLSKSFGFAEFTSPEAARVFVEPNFPFIYVPPKASQLAQGYSEDAGRRVKIDFSQSAQPRGPAGNRMHNDGTRDIGNTQAPVVLLRGVDFQATVEEIAEAVKESTGPKCDGLKGAQRVMLIRDKQTRASLGFAFVEYVSNTAASRLLAATMSAELHPSGFRIGSRAIAASFAHPSSFQPLDSRPPDEYSLVCTPAVGGSETGWCSYWDQTAFAEAQEFQVDQETLAALTASAAPEAEKKKEKKKEKTKSSAQKLAESTGLTVISDLGDASAPSTVPQLSKPLSLSLNKTSESEKKIVIGLQKPGNPG</sequence>
<protein>
    <recommendedName>
        <fullName evidence="5">RRM domain-containing protein</fullName>
    </recommendedName>
</protein>
<dbReference type="Gene3D" id="3.30.70.330">
    <property type="match status" value="1"/>
</dbReference>
<evidence type="ECO:0000256" key="1">
    <source>
        <dbReference type="ARBA" id="ARBA00004123"/>
    </source>
</evidence>
<dbReference type="InterPro" id="IPR035979">
    <property type="entry name" value="RBD_domain_sf"/>
</dbReference>
<dbReference type="InterPro" id="IPR012677">
    <property type="entry name" value="Nucleotide-bd_a/b_plait_sf"/>
</dbReference>
<dbReference type="PROSITE" id="PS50102">
    <property type="entry name" value="RRM"/>
    <property type="match status" value="1"/>
</dbReference>
<name>M5BJR2_THACB</name>
<evidence type="ECO:0000259" key="5">
    <source>
        <dbReference type="PROSITE" id="PS50102"/>
    </source>
</evidence>
<dbReference type="InterPro" id="IPR000504">
    <property type="entry name" value="RRM_dom"/>
</dbReference>
<accession>M5BJR2</accession>
<feature type="region of interest" description="Disordered" evidence="4">
    <location>
        <begin position="363"/>
        <end position="418"/>
    </location>
</feature>
<feature type="compositionally biased region" description="Basic and acidic residues" evidence="4">
    <location>
        <begin position="77"/>
        <end position="89"/>
    </location>
</feature>